<dbReference type="OrthoDB" id="329272at2759"/>
<dbReference type="GO" id="GO:0016747">
    <property type="term" value="F:acyltransferase activity, transferring groups other than amino-acyl groups"/>
    <property type="evidence" value="ECO:0007669"/>
    <property type="project" value="InterPro"/>
</dbReference>
<dbReference type="InterPro" id="IPR000182">
    <property type="entry name" value="GNAT_dom"/>
</dbReference>
<evidence type="ECO:0000256" key="1">
    <source>
        <dbReference type="SAM" id="MobiDB-lite"/>
    </source>
</evidence>
<evidence type="ECO:0000259" key="2">
    <source>
        <dbReference type="PROSITE" id="PS51186"/>
    </source>
</evidence>
<dbReference type="AlphaFoldDB" id="A0A074YCS6"/>
<feature type="compositionally biased region" description="Pro residues" evidence="1">
    <location>
        <begin position="117"/>
        <end position="126"/>
    </location>
</feature>
<dbReference type="CDD" id="cd04301">
    <property type="entry name" value="NAT_SF"/>
    <property type="match status" value="1"/>
</dbReference>
<dbReference type="Gene3D" id="3.40.630.30">
    <property type="match status" value="1"/>
</dbReference>
<evidence type="ECO:0000313" key="4">
    <source>
        <dbReference type="Proteomes" id="UP000030641"/>
    </source>
</evidence>
<feature type="domain" description="N-acetyltransferase" evidence="2">
    <location>
        <begin position="146"/>
        <end position="266"/>
    </location>
</feature>
<dbReference type="GO" id="GO:0006048">
    <property type="term" value="P:UDP-N-acetylglucosamine biosynthetic process"/>
    <property type="evidence" value="ECO:0007669"/>
    <property type="project" value="UniProtKB-UniPathway"/>
</dbReference>
<protein>
    <recommendedName>
        <fullName evidence="2">N-acetyltransferase domain-containing protein</fullName>
    </recommendedName>
</protein>
<gene>
    <name evidence="3" type="ORF">AUEXF2481DRAFT_30923</name>
</gene>
<evidence type="ECO:0000313" key="3">
    <source>
        <dbReference type="EMBL" id="KEQ93849.1"/>
    </source>
</evidence>
<dbReference type="OMA" id="RSCHWVV"/>
<keyword evidence="4" id="KW-1185">Reference proteome</keyword>
<reference evidence="3 4" key="1">
    <citation type="journal article" date="2014" name="BMC Genomics">
        <title>Genome sequencing of four Aureobasidium pullulans varieties: biotechnological potential, stress tolerance, and description of new species.</title>
        <authorList>
            <person name="Gostin Ar C."/>
            <person name="Ohm R.A."/>
            <person name="Kogej T."/>
            <person name="Sonjak S."/>
            <person name="Turk M."/>
            <person name="Zajc J."/>
            <person name="Zalar P."/>
            <person name="Grube M."/>
            <person name="Sun H."/>
            <person name="Han J."/>
            <person name="Sharma A."/>
            <person name="Chiniquy J."/>
            <person name="Ngan C.Y."/>
            <person name="Lipzen A."/>
            <person name="Barry K."/>
            <person name="Grigoriev I.V."/>
            <person name="Gunde-Cimerman N."/>
        </authorList>
    </citation>
    <scope>NUCLEOTIDE SEQUENCE [LARGE SCALE GENOMIC DNA]</scope>
    <source>
        <strain evidence="3 4">EXF-2481</strain>
    </source>
</reference>
<dbReference type="Proteomes" id="UP000030641">
    <property type="component" value="Unassembled WGS sequence"/>
</dbReference>
<dbReference type="InParanoid" id="A0A074YCS6"/>
<proteinExistence type="predicted"/>
<feature type="region of interest" description="Disordered" evidence="1">
    <location>
        <begin position="76"/>
        <end position="140"/>
    </location>
</feature>
<dbReference type="RefSeq" id="XP_013342282.1">
    <property type="nucleotide sequence ID" value="XM_013486828.1"/>
</dbReference>
<dbReference type="HOGENOM" id="CLU_056607_0_0_1"/>
<dbReference type="InterPro" id="IPR016181">
    <property type="entry name" value="Acyl_CoA_acyltransferase"/>
</dbReference>
<dbReference type="EMBL" id="KL584764">
    <property type="protein sequence ID" value="KEQ93849.1"/>
    <property type="molecule type" value="Genomic_DNA"/>
</dbReference>
<dbReference type="PROSITE" id="PS51186">
    <property type="entry name" value="GNAT"/>
    <property type="match status" value="1"/>
</dbReference>
<dbReference type="UniPathway" id="UPA00113">
    <property type="reaction ID" value="UER00529"/>
</dbReference>
<organism evidence="3 4">
    <name type="scientific">Aureobasidium subglaciale (strain EXF-2481)</name>
    <name type="common">Aureobasidium pullulans var. subglaciale</name>
    <dbReference type="NCBI Taxonomy" id="1043005"/>
    <lineage>
        <taxon>Eukaryota</taxon>
        <taxon>Fungi</taxon>
        <taxon>Dikarya</taxon>
        <taxon>Ascomycota</taxon>
        <taxon>Pezizomycotina</taxon>
        <taxon>Dothideomycetes</taxon>
        <taxon>Dothideomycetidae</taxon>
        <taxon>Dothideales</taxon>
        <taxon>Saccotheciaceae</taxon>
        <taxon>Aureobasidium</taxon>
    </lineage>
</organism>
<accession>A0A074YCS6</accession>
<name>A0A074YCS6_AURSE</name>
<dbReference type="SUPFAM" id="SSF55729">
    <property type="entry name" value="Acyl-CoA N-acyltransferases (Nat)"/>
    <property type="match status" value="1"/>
</dbReference>
<dbReference type="GeneID" id="25364305"/>
<sequence>MSEFISFLPPPGLALAKYDSAALHTTQSPDVPEVFRDAMSVREDVFVKEQNVALENEVDMDDARSFHWVAYASVGTSSSDSNTAMGGVDKDSATSAENPGRKGSTAMRLPVGTIRLVPPPHPPHPEPGSSQKIDNHEGLPQDMQSGFSKTDMHDGKEAYIKLGRLSVLEAFRKLGLARLLIDAALTWASENGDKILPPRSPAAAEQRRLELGGGAEAEDVWRGLVLVHAQAYLEKYWASFGFIRDSSMGEWEEEKIMHVGMWKRVEVGAQSPVARKSSVVG</sequence>